<sequence>MGLTSLAASADTKAKGKAPAEWFDSAFVTIDTVAGTNVNEPGRVFRVSANGGVPWIRDPNTNTWINLRGIESSGGGAVTNMTVADNRLAITADDAVATDNVNASLLIAAETASGSIYQTTCTWGATVGSPLPATATTAFFPAGPSDLTPPCGPGWTLID</sequence>
<keyword evidence="2" id="KW-1185">Reference proteome</keyword>
<reference evidence="1" key="1">
    <citation type="submission" date="2021-01" db="EMBL/GenBank/DDBJ databases">
        <title>Whole genome shotgun sequence of Planotetraspora thailandica NBRC 104271.</title>
        <authorList>
            <person name="Komaki H."/>
            <person name="Tamura T."/>
        </authorList>
    </citation>
    <scope>NUCLEOTIDE SEQUENCE</scope>
    <source>
        <strain evidence="1">NBRC 104271</strain>
    </source>
</reference>
<dbReference type="Proteomes" id="UP000605992">
    <property type="component" value="Unassembled WGS sequence"/>
</dbReference>
<protein>
    <submittedName>
        <fullName evidence="1">Uncharacterized protein</fullName>
    </submittedName>
</protein>
<dbReference type="EMBL" id="BOOR01000072">
    <property type="protein sequence ID" value="GII58865.1"/>
    <property type="molecule type" value="Genomic_DNA"/>
</dbReference>
<proteinExistence type="predicted"/>
<name>A0A8J3Y118_9ACTN</name>
<organism evidence="1 2">
    <name type="scientific">Planotetraspora thailandica</name>
    <dbReference type="NCBI Taxonomy" id="487172"/>
    <lineage>
        <taxon>Bacteria</taxon>
        <taxon>Bacillati</taxon>
        <taxon>Actinomycetota</taxon>
        <taxon>Actinomycetes</taxon>
        <taxon>Streptosporangiales</taxon>
        <taxon>Streptosporangiaceae</taxon>
        <taxon>Planotetraspora</taxon>
    </lineage>
</organism>
<evidence type="ECO:0000313" key="1">
    <source>
        <dbReference type="EMBL" id="GII58865.1"/>
    </source>
</evidence>
<evidence type="ECO:0000313" key="2">
    <source>
        <dbReference type="Proteomes" id="UP000605992"/>
    </source>
</evidence>
<gene>
    <name evidence="1" type="ORF">Pth03_72540</name>
</gene>
<accession>A0A8J3Y118</accession>
<comment type="caution">
    <text evidence="1">The sequence shown here is derived from an EMBL/GenBank/DDBJ whole genome shotgun (WGS) entry which is preliminary data.</text>
</comment>
<dbReference type="AlphaFoldDB" id="A0A8J3Y118"/>
<dbReference type="RefSeq" id="WP_203948946.1">
    <property type="nucleotide sequence ID" value="NZ_BOOR01000072.1"/>
</dbReference>